<keyword evidence="1" id="KW-0732">Signal</keyword>
<dbReference type="KEGG" id="aol:S58_41910"/>
<proteinExistence type="predicted"/>
<dbReference type="eggNOG" id="ENOG5033CJP">
    <property type="taxonomic scope" value="Bacteria"/>
</dbReference>
<feature type="chain" id="PRO_5004061697" description="Cysteine rich repeat-containing protein" evidence="1">
    <location>
        <begin position="23"/>
        <end position="77"/>
    </location>
</feature>
<dbReference type="GO" id="GO:0016020">
    <property type="term" value="C:membrane"/>
    <property type="evidence" value="ECO:0007669"/>
    <property type="project" value="InterPro"/>
</dbReference>
<protein>
    <recommendedName>
        <fullName evidence="4">Cysteine rich repeat-containing protein</fullName>
    </recommendedName>
</protein>
<evidence type="ECO:0008006" key="4">
    <source>
        <dbReference type="Google" id="ProtNLM"/>
    </source>
</evidence>
<dbReference type="InterPro" id="IPR001893">
    <property type="entry name" value="Cys-rich_GLG1_repeat"/>
</dbReference>
<dbReference type="RefSeq" id="WP_015667283.1">
    <property type="nucleotide sequence ID" value="NC_020453.1"/>
</dbReference>
<sequence>MSKLAMAILFTLSLGVADAARAQQLPTDEQRAACQADYAKFCSDTLPGGGRIIACLMRNYAQLVDACKKVLDAAKKE</sequence>
<organism evidence="2 3">
    <name type="scientific">Bradyrhizobium oligotrophicum S58</name>
    <dbReference type="NCBI Taxonomy" id="1245469"/>
    <lineage>
        <taxon>Bacteria</taxon>
        <taxon>Pseudomonadati</taxon>
        <taxon>Pseudomonadota</taxon>
        <taxon>Alphaproteobacteria</taxon>
        <taxon>Hyphomicrobiales</taxon>
        <taxon>Nitrobacteraceae</taxon>
        <taxon>Bradyrhizobium</taxon>
    </lineage>
</organism>
<dbReference type="AlphaFoldDB" id="M4Z9P3"/>
<dbReference type="Pfam" id="PF00839">
    <property type="entry name" value="Cys_rich_FGFR"/>
    <property type="match status" value="1"/>
</dbReference>
<evidence type="ECO:0000313" key="2">
    <source>
        <dbReference type="EMBL" id="BAM90177.1"/>
    </source>
</evidence>
<accession>M4Z9P3</accession>
<feature type="signal peptide" evidence="1">
    <location>
        <begin position="1"/>
        <end position="22"/>
    </location>
</feature>
<name>M4Z9P3_9BRAD</name>
<evidence type="ECO:0000313" key="3">
    <source>
        <dbReference type="Proteomes" id="UP000011841"/>
    </source>
</evidence>
<dbReference type="HOGENOM" id="CLU_145244_2_0_5"/>
<dbReference type="EMBL" id="AP012603">
    <property type="protein sequence ID" value="BAM90177.1"/>
    <property type="molecule type" value="Genomic_DNA"/>
</dbReference>
<dbReference type="GeneID" id="301817990"/>
<reference evidence="2 3" key="1">
    <citation type="journal article" date="2013" name="Appl. Environ. Microbiol.">
        <title>Genome analysis suggests that the soil oligotrophic bacterium Agromonas oligotrophica (Bradyrhizobium oligotrophicum) is a nitrogen-fixing symbiont of Aeschynomene indica.</title>
        <authorList>
            <person name="Okubo T."/>
            <person name="Fukushima S."/>
            <person name="Itakura M."/>
            <person name="Oshima K."/>
            <person name="Longtonglang A."/>
            <person name="Teaumroong N."/>
            <person name="Mitsui H."/>
            <person name="Hattori M."/>
            <person name="Hattori R."/>
            <person name="Hattori T."/>
            <person name="Minamisawa K."/>
        </authorList>
    </citation>
    <scope>NUCLEOTIDE SEQUENCE [LARGE SCALE GENOMIC DNA]</scope>
    <source>
        <strain evidence="2 3">S58</strain>
    </source>
</reference>
<dbReference type="STRING" id="1245469.S58_41910"/>
<evidence type="ECO:0000256" key="1">
    <source>
        <dbReference type="SAM" id="SignalP"/>
    </source>
</evidence>
<keyword evidence="3" id="KW-1185">Reference proteome</keyword>
<gene>
    <name evidence="2" type="ORF">S58_41910</name>
</gene>
<dbReference type="Proteomes" id="UP000011841">
    <property type="component" value="Chromosome"/>
</dbReference>
<dbReference type="OrthoDB" id="7060861at2"/>
<dbReference type="PATRIC" id="fig|1245469.3.peg.4289"/>